<keyword evidence="3" id="KW-1185">Reference proteome</keyword>
<reference evidence="2 3" key="1">
    <citation type="submission" date="2020-03" db="EMBL/GenBank/DDBJ databases">
        <title>Isolation and identification of active actinomycetes.</title>
        <authorList>
            <person name="Sun X."/>
        </authorList>
    </citation>
    <scope>NUCLEOTIDE SEQUENCE [LARGE SCALE GENOMIC DNA]</scope>
    <source>
        <strain evidence="2 3">NEAU-D13</strain>
    </source>
</reference>
<evidence type="ECO:0000313" key="2">
    <source>
        <dbReference type="EMBL" id="NGY65082.1"/>
    </source>
</evidence>
<gene>
    <name evidence="2" type="ORF">G7043_39835</name>
</gene>
<feature type="region of interest" description="Disordered" evidence="1">
    <location>
        <begin position="268"/>
        <end position="288"/>
    </location>
</feature>
<dbReference type="Proteomes" id="UP000481360">
    <property type="component" value="Unassembled WGS sequence"/>
</dbReference>
<proteinExistence type="predicted"/>
<accession>A0A7C9S0W6</accession>
<evidence type="ECO:0000313" key="3">
    <source>
        <dbReference type="Proteomes" id="UP000481360"/>
    </source>
</evidence>
<protein>
    <submittedName>
        <fullName evidence="2">Uncharacterized protein</fullName>
    </submittedName>
</protein>
<name>A0A7C9S0W6_9PSEU</name>
<comment type="caution">
    <text evidence="2">The sequence shown here is derived from an EMBL/GenBank/DDBJ whole genome shotgun (WGS) entry which is preliminary data.</text>
</comment>
<sequence length="288" mass="30597">MAYHDGGLVVEFVGEDGRHRRFGVGELPLPGWHAPLAAAFAAAVGPAGTRRTLASAATTWGAVIRFVRFLAGLPSPPVVPQELTATQVDAFLRHRIDALGATWAWRELSPLRLIVRQPALRDLLSPAVLTYLGRRDMNTKKPGAPGYSDGEWARLVAAARADVAAIRDRIDAGERLVAAWSADPSSLSDPDQVVAAQLAGIARTGVVPRLPESGVYRERRARTAVAQQLLVTQADREPLLVLLGVVTGRNPETLKELPAEHRVLDRAAARSSCGSSSGGTGHDAGSTP</sequence>
<organism evidence="2 3">
    <name type="scientific">Lentzea alba</name>
    <dbReference type="NCBI Taxonomy" id="2714351"/>
    <lineage>
        <taxon>Bacteria</taxon>
        <taxon>Bacillati</taxon>
        <taxon>Actinomycetota</taxon>
        <taxon>Actinomycetes</taxon>
        <taxon>Pseudonocardiales</taxon>
        <taxon>Pseudonocardiaceae</taxon>
        <taxon>Lentzea</taxon>
    </lineage>
</organism>
<dbReference type="RefSeq" id="WP_166053872.1">
    <property type="nucleotide sequence ID" value="NZ_JAAMPJ010000014.1"/>
</dbReference>
<evidence type="ECO:0000256" key="1">
    <source>
        <dbReference type="SAM" id="MobiDB-lite"/>
    </source>
</evidence>
<dbReference type="AlphaFoldDB" id="A0A7C9S0W6"/>
<dbReference type="EMBL" id="JAAMPJ010000014">
    <property type="protein sequence ID" value="NGY65082.1"/>
    <property type="molecule type" value="Genomic_DNA"/>
</dbReference>